<evidence type="ECO:0000313" key="3">
    <source>
        <dbReference type="Proteomes" id="UP000266723"/>
    </source>
</evidence>
<keyword evidence="1" id="KW-0472">Membrane</keyword>
<accession>A0ABQ7AE29</accession>
<sequence length="116" mass="12743">MTKTGELIERIDDVDFIFLRYTNLIGPVLGSYTLPSKNAEEGFHFSVAVIVAVVITMFLTRFIGRRFLAVAASTRSESSTAAGAAAASTARIAKNPLEEFFEFDRSQDEDKPVVYG</sequence>
<dbReference type="EMBL" id="QGKV02002055">
    <property type="protein sequence ID" value="KAF3496077.1"/>
    <property type="molecule type" value="Genomic_DNA"/>
</dbReference>
<comment type="caution">
    <text evidence="2">The sequence shown here is derived from an EMBL/GenBank/DDBJ whole genome shotgun (WGS) entry which is preliminary data.</text>
</comment>
<gene>
    <name evidence="2" type="ORF">DY000_02058074</name>
</gene>
<evidence type="ECO:0000313" key="2">
    <source>
        <dbReference type="EMBL" id="KAF3496077.1"/>
    </source>
</evidence>
<proteinExistence type="predicted"/>
<reference evidence="2 3" key="1">
    <citation type="journal article" date="2020" name="BMC Genomics">
        <title>Intraspecific diversification of the crop wild relative Brassica cretica Lam. using demographic model selection.</title>
        <authorList>
            <person name="Kioukis A."/>
            <person name="Michalopoulou V.A."/>
            <person name="Briers L."/>
            <person name="Pirintsos S."/>
            <person name="Studholme D.J."/>
            <person name="Pavlidis P."/>
            <person name="Sarris P.F."/>
        </authorList>
    </citation>
    <scope>NUCLEOTIDE SEQUENCE [LARGE SCALE GENOMIC DNA]</scope>
    <source>
        <strain evidence="3">cv. PFS-1207/04</strain>
    </source>
</reference>
<feature type="transmembrane region" description="Helical" evidence="1">
    <location>
        <begin position="43"/>
        <end position="63"/>
    </location>
</feature>
<organism evidence="2 3">
    <name type="scientific">Brassica cretica</name>
    <name type="common">Mustard</name>
    <dbReference type="NCBI Taxonomy" id="69181"/>
    <lineage>
        <taxon>Eukaryota</taxon>
        <taxon>Viridiplantae</taxon>
        <taxon>Streptophyta</taxon>
        <taxon>Embryophyta</taxon>
        <taxon>Tracheophyta</taxon>
        <taxon>Spermatophyta</taxon>
        <taxon>Magnoliopsida</taxon>
        <taxon>eudicotyledons</taxon>
        <taxon>Gunneridae</taxon>
        <taxon>Pentapetalae</taxon>
        <taxon>rosids</taxon>
        <taxon>malvids</taxon>
        <taxon>Brassicales</taxon>
        <taxon>Brassicaceae</taxon>
        <taxon>Brassiceae</taxon>
        <taxon>Brassica</taxon>
    </lineage>
</organism>
<dbReference type="Proteomes" id="UP000266723">
    <property type="component" value="Unassembled WGS sequence"/>
</dbReference>
<keyword evidence="1" id="KW-0812">Transmembrane</keyword>
<name>A0ABQ7AE29_BRACR</name>
<evidence type="ECO:0000256" key="1">
    <source>
        <dbReference type="SAM" id="Phobius"/>
    </source>
</evidence>
<keyword evidence="3" id="KW-1185">Reference proteome</keyword>
<protein>
    <submittedName>
        <fullName evidence="2">Uncharacterized protein</fullName>
    </submittedName>
</protein>
<keyword evidence="1" id="KW-1133">Transmembrane helix</keyword>